<evidence type="ECO:0000313" key="1">
    <source>
        <dbReference type="EMBL" id="AEG02813.1"/>
    </source>
</evidence>
<reference key="2">
    <citation type="submission" date="2011-05" db="EMBL/GenBank/DDBJ databases">
        <title>Complete genome sequence of the aerobic marine methanotroph Methylomonas methanica MC09.</title>
        <authorList>
            <person name="Boden R."/>
            <person name="Cunliffe M."/>
            <person name="Scanlan J."/>
            <person name="Moussard H."/>
            <person name="Kits K.D."/>
            <person name="Klotz M."/>
            <person name="Jetten M."/>
            <person name="Vuilleumier S."/>
            <person name="Han J."/>
            <person name="Peters L."/>
            <person name="Mikhailova N."/>
            <person name="Teshima H."/>
            <person name="Tapia R."/>
            <person name="Kyrpides N."/>
            <person name="Ivanova N."/>
            <person name="Pagani I."/>
            <person name="Cheng J.-F."/>
            <person name="Goodwin L."/>
            <person name="Han C."/>
            <person name="Hauser L."/>
            <person name="Land M."/>
            <person name="Lapidus A."/>
            <person name="Lucas S."/>
            <person name="Pitluck S."/>
            <person name="Woyke T."/>
            <person name="Stein L.Y."/>
            <person name="Murrell C."/>
        </authorList>
    </citation>
    <scope>NUCLEOTIDE SEQUENCE</scope>
    <source>
        <strain>MC09</strain>
    </source>
</reference>
<proteinExistence type="predicted"/>
<dbReference type="Proteomes" id="UP000008888">
    <property type="component" value="Chromosome"/>
</dbReference>
<reference evidence="1 2" key="1">
    <citation type="journal article" date="2011" name="J. Bacteriol.">
        <title>Complete Genome Sequence of the Aerobic Marine Methanotroph Methylomonas methanica MC09.</title>
        <authorList>
            <person name="Boden R."/>
            <person name="Cunliffe M."/>
            <person name="Scanlan J."/>
            <person name="Moussard H."/>
            <person name="Kits K.D."/>
            <person name="Klotz M.G."/>
            <person name="Jetten M.S."/>
            <person name="Vuilleumier S."/>
            <person name="Han J."/>
            <person name="Peters L."/>
            <person name="Mikhailova N."/>
            <person name="Teshima H."/>
            <person name="Tapia R."/>
            <person name="Kyrpides N."/>
            <person name="Ivanova N."/>
            <person name="Pagani I."/>
            <person name="Cheng J.F."/>
            <person name="Goodwin L."/>
            <person name="Han C."/>
            <person name="Hauser L."/>
            <person name="Land M.L."/>
            <person name="Lapidus A."/>
            <person name="Lucas S."/>
            <person name="Pitluck S."/>
            <person name="Woyke T."/>
            <person name="Stein L."/>
            <person name="Murrell J.C."/>
        </authorList>
    </citation>
    <scope>NUCLEOTIDE SEQUENCE [LARGE SCALE GENOMIC DNA]</scope>
    <source>
        <strain evidence="1 2">MC09</strain>
    </source>
</reference>
<dbReference type="HOGENOM" id="CLU_1233841_0_0_6"/>
<dbReference type="STRING" id="857087.Metme_4470"/>
<dbReference type="AlphaFoldDB" id="G0A4S2"/>
<reference evidence="2" key="3">
    <citation type="submission" date="2011-05" db="EMBL/GenBank/DDBJ databases">
        <title>Complete sequence of Methylomonas methanica MC09.</title>
        <authorList>
            <consortium name="US DOE Joint Genome Institute"/>
            <person name="Lucas S."/>
            <person name="Han J."/>
            <person name="Lapidus A."/>
            <person name="Cheng J.-F."/>
            <person name="Goodwin L."/>
            <person name="Pitluck S."/>
            <person name="Peters L."/>
            <person name="Mikhailova N."/>
            <person name="Teshima H."/>
            <person name="Han C."/>
            <person name="Tapia R."/>
            <person name="Land M."/>
            <person name="Hauser L."/>
            <person name="Kyrpides N."/>
            <person name="Ivanova N."/>
            <person name="Pagani I."/>
            <person name="Stein L."/>
            <person name="Woyke T."/>
        </authorList>
    </citation>
    <scope>NUCLEOTIDE SEQUENCE [LARGE SCALE GENOMIC DNA]</scope>
    <source>
        <strain evidence="2">MC09</strain>
    </source>
</reference>
<keyword evidence="2" id="KW-1185">Reference proteome</keyword>
<evidence type="ECO:0000313" key="2">
    <source>
        <dbReference type="Proteomes" id="UP000008888"/>
    </source>
</evidence>
<dbReference type="OrthoDB" id="5565855at2"/>
<name>G0A4S2_METMM</name>
<gene>
    <name evidence="1" type="ordered locus">Metme_4470</name>
</gene>
<sequence length="224" mass="24318">MRNGHSHKTFSEVYSARKLSHFSRGLSVENRQRSIGRVVLLMALGLRLGVMPLSALAEPGQTAPLRFLAENAAPRFKTTNDLVWDAQFQALLKADLTDVSGALLGKPQPLSETLLSVLGGPDDAIVRPDGWIIASACRQHSCDEKGLFAADVKSGARGYAVIGYFTHAGAYSDGRPVLTLVYPAETPTVFRQRFGVLARSWLKDKTGMAEPLETNVVEGISQRP</sequence>
<dbReference type="EMBL" id="CP002738">
    <property type="protein sequence ID" value="AEG02813.1"/>
    <property type="molecule type" value="Genomic_DNA"/>
</dbReference>
<dbReference type="RefSeq" id="WP_013821026.1">
    <property type="nucleotide sequence ID" value="NC_015572.1"/>
</dbReference>
<protein>
    <submittedName>
        <fullName evidence="1">Uncharacterized protein</fullName>
    </submittedName>
</protein>
<organism evidence="1 2">
    <name type="scientific">Methylomonas methanica (strain DSM 25384 / MC09)</name>
    <dbReference type="NCBI Taxonomy" id="857087"/>
    <lineage>
        <taxon>Bacteria</taxon>
        <taxon>Pseudomonadati</taxon>
        <taxon>Pseudomonadota</taxon>
        <taxon>Gammaproteobacteria</taxon>
        <taxon>Methylococcales</taxon>
        <taxon>Methylococcaceae</taxon>
        <taxon>Methylomonas</taxon>
    </lineage>
</organism>
<accession>G0A4S2</accession>
<dbReference type="KEGG" id="mmt:Metme_4470"/>